<dbReference type="EMBL" id="AP023359">
    <property type="protein sequence ID" value="BCJ64126.1"/>
    <property type="molecule type" value="Genomic_DNA"/>
</dbReference>
<sequence length="105" mass="11042">MTLTSPSRAGATRALATPRLATNARSRPCPKCGAEPGQACRTRAGGRVQGVDTGGGYTRPLKHVHAERKRPRAVNPDPPPATRGPHVDEPRLARPITTATAPAHL</sequence>
<name>A0A810MSA6_9ACTN</name>
<evidence type="ECO:0000313" key="2">
    <source>
        <dbReference type="EMBL" id="BCJ64126.1"/>
    </source>
</evidence>
<organism evidence="2 3">
    <name type="scientific">Polymorphospora rubra</name>
    <dbReference type="NCBI Taxonomy" id="338584"/>
    <lineage>
        <taxon>Bacteria</taxon>
        <taxon>Bacillati</taxon>
        <taxon>Actinomycetota</taxon>
        <taxon>Actinomycetes</taxon>
        <taxon>Micromonosporales</taxon>
        <taxon>Micromonosporaceae</taxon>
        <taxon>Polymorphospora</taxon>
    </lineage>
</organism>
<proteinExistence type="predicted"/>
<feature type="compositionally biased region" description="Basic residues" evidence="1">
    <location>
        <begin position="60"/>
        <end position="72"/>
    </location>
</feature>
<evidence type="ECO:0000313" key="3">
    <source>
        <dbReference type="Proteomes" id="UP000680866"/>
    </source>
</evidence>
<evidence type="ECO:0000256" key="1">
    <source>
        <dbReference type="SAM" id="MobiDB-lite"/>
    </source>
</evidence>
<feature type="compositionally biased region" description="Low complexity" evidence="1">
    <location>
        <begin position="8"/>
        <end position="25"/>
    </location>
</feature>
<protein>
    <submittedName>
        <fullName evidence="2">Uncharacterized protein</fullName>
    </submittedName>
</protein>
<dbReference type="RefSeq" id="WP_212822285.1">
    <property type="nucleotide sequence ID" value="NZ_AP023359.1"/>
</dbReference>
<accession>A0A810MSA6</accession>
<reference evidence="2" key="1">
    <citation type="submission" date="2020-08" db="EMBL/GenBank/DDBJ databases">
        <title>Whole genome shotgun sequence of Polymorphospora rubra NBRC 101157.</title>
        <authorList>
            <person name="Komaki H."/>
            <person name="Tamura T."/>
        </authorList>
    </citation>
    <scope>NUCLEOTIDE SEQUENCE</scope>
    <source>
        <strain evidence="2">NBRC 101157</strain>
    </source>
</reference>
<keyword evidence="3" id="KW-1185">Reference proteome</keyword>
<gene>
    <name evidence="2" type="ORF">Prubr_11470</name>
</gene>
<dbReference type="AlphaFoldDB" id="A0A810MSA6"/>
<dbReference type="KEGG" id="pry:Prubr_11470"/>
<feature type="region of interest" description="Disordered" evidence="1">
    <location>
        <begin position="1"/>
        <end position="105"/>
    </location>
</feature>
<dbReference type="Proteomes" id="UP000680866">
    <property type="component" value="Chromosome"/>
</dbReference>